<dbReference type="Proteomes" id="UP001054902">
    <property type="component" value="Unassembled WGS sequence"/>
</dbReference>
<dbReference type="EMBL" id="BLLK01000055">
    <property type="protein sequence ID" value="GFH56727.1"/>
    <property type="molecule type" value="Genomic_DNA"/>
</dbReference>
<keyword evidence="2" id="KW-1185">Reference proteome</keyword>
<protein>
    <submittedName>
        <fullName evidence="1">Uncharacterized protein</fullName>
    </submittedName>
</protein>
<evidence type="ECO:0000313" key="2">
    <source>
        <dbReference type="Proteomes" id="UP001054902"/>
    </source>
</evidence>
<gene>
    <name evidence="1" type="ORF">CTEN210_13203</name>
</gene>
<sequence length="526" mass="58898">MMDILNRNILDPKTLREKRRHVQLEKINQYHSSQEQVYTDIALQPSTDIGSFVQRILDKNANVPTPSIASITQDYIVLKQNEKEQDEYIKFPLQEFVSQLKQAFEDTLTSTALCFVADASSSLGLDMIESILMESNAGMAIVSKPQWMFNLSILASTSSSKITKEVMEQAVFALARLDAHRVRKNVGSAKTVLFTLNMAWTAPLLQHLQQMFPCERHVFVYDSLNGSVARGLGDSWIPFYHPITKEYISTNIPLMQLTSVAKIDKVLAKTSFEKACLMESWLTSVDAFLQLKHNEKKSGYIPFVCRLGFLLSQVGTLGNGSVDQSELALTNLLQYVTGSRSREIPATILSKAVETMIALRKEELQKVKKRKLMIVSPCRNDDTDQIWFDDTEMFPSNVPTTLPSNILTSSPLSQPTLSISPTLSESVSVEFTMELSGVSTLTEDLELDIKIMIIQSMKPLVITQNDIILMLVSSTSRRMLQNSNSSRCEVKVEITNSKAPLALTKSNTEKGLKLGLYKSRGIAWCS</sequence>
<proteinExistence type="predicted"/>
<comment type="caution">
    <text evidence="1">The sequence shown here is derived from an EMBL/GenBank/DDBJ whole genome shotgun (WGS) entry which is preliminary data.</text>
</comment>
<organism evidence="1 2">
    <name type="scientific">Chaetoceros tenuissimus</name>
    <dbReference type="NCBI Taxonomy" id="426638"/>
    <lineage>
        <taxon>Eukaryota</taxon>
        <taxon>Sar</taxon>
        <taxon>Stramenopiles</taxon>
        <taxon>Ochrophyta</taxon>
        <taxon>Bacillariophyta</taxon>
        <taxon>Coscinodiscophyceae</taxon>
        <taxon>Chaetocerotophycidae</taxon>
        <taxon>Chaetocerotales</taxon>
        <taxon>Chaetocerotaceae</taxon>
        <taxon>Chaetoceros</taxon>
    </lineage>
</organism>
<reference evidence="1 2" key="1">
    <citation type="journal article" date="2021" name="Sci. Rep.">
        <title>The genome of the diatom Chaetoceros tenuissimus carries an ancient integrated fragment of an extant virus.</title>
        <authorList>
            <person name="Hongo Y."/>
            <person name="Kimura K."/>
            <person name="Takaki Y."/>
            <person name="Yoshida Y."/>
            <person name="Baba S."/>
            <person name="Kobayashi G."/>
            <person name="Nagasaki K."/>
            <person name="Hano T."/>
            <person name="Tomaru Y."/>
        </authorList>
    </citation>
    <scope>NUCLEOTIDE SEQUENCE [LARGE SCALE GENOMIC DNA]</scope>
    <source>
        <strain evidence="1 2">NIES-3715</strain>
    </source>
</reference>
<accession>A0AAD3D2K7</accession>
<dbReference type="AlphaFoldDB" id="A0AAD3D2K7"/>
<evidence type="ECO:0000313" key="1">
    <source>
        <dbReference type="EMBL" id="GFH56727.1"/>
    </source>
</evidence>
<name>A0AAD3D2K7_9STRA</name>